<evidence type="ECO:0000256" key="1">
    <source>
        <dbReference type="ARBA" id="ARBA00004653"/>
    </source>
</evidence>
<evidence type="ECO:0000256" key="8">
    <source>
        <dbReference type="ARBA" id="ARBA00022679"/>
    </source>
</evidence>
<keyword evidence="10 16" id="KW-1133">Transmembrane helix</keyword>
<dbReference type="AlphaFoldDB" id="A0A1J1JA77"/>
<gene>
    <name evidence="17" type="ORF">CLUMA_CG021254</name>
</gene>
<keyword evidence="13 16" id="KW-0472">Membrane</keyword>
<comment type="catalytic activity">
    <reaction evidence="15">
        <text>N-(9Z-octadecenoyl)-sphing-4-enine + UDP-alpha-D-xylose = beta-D-xylosyl-(1&lt;-&gt;1')-N-(9Z-octadecenoyl)-sphing-4-enine + UDP + H(+)</text>
        <dbReference type="Rhea" id="RHEA:70247"/>
        <dbReference type="ChEBI" id="CHEBI:15378"/>
        <dbReference type="ChEBI" id="CHEBI:57632"/>
        <dbReference type="ChEBI" id="CHEBI:58223"/>
        <dbReference type="ChEBI" id="CHEBI:77996"/>
        <dbReference type="ChEBI" id="CHEBI:189081"/>
    </reaction>
    <physiologicalReaction direction="left-to-right" evidence="15">
        <dbReference type="Rhea" id="RHEA:70248"/>
    </physiologicalReaction>
</comment>
<dbReference type="GO" id="GO:0000139">
    <property type="term" value="C:Golgi membrane"/>
    <property type="evidence" value="ECO:0007669"/>
    <property type="project" value="UniProtKB-SubCell"/>
</dbReference>
<name>A0A1J1JA77_9DIPT</name>
<comment type="catalytic activity">
    <reaction evidence="14">
        <text>UDP-alpha-D-xylose + an N-acylsphing-4-enine = a beta-D-xylosyl-(1&lt;-&gt;1')-N-acylsphing-4-enine + UDP + H(+)</text>
        <dbReference type="Rhea" id="RHEA:70243"/>
        <dbReference type="ChEBI" id="CHEBI:15378"/>
        <dbReference type="ChEBI" id="CHEBI:52639"/>
        <dbReference type="ChEBI" id="CHEBI:57632"/>
        <dbReference type="ChEBI" id="CHEBI:58223"/>
        <dbReference type="ChEBI" id="CHEBI:189068"/>
    </reaction>
    <physiologicalReaction direction="left-to-right" evidence="14">
        <dbReference type="Rhea" id="RHEA:70244"/>
    </physiologicalReaction>
</comment>
<dbReference type="InterPro" id="IPR029044">
    <property type="entry name" value="Nucleotide-diphossugar_trans"/>
</dbReference>
<evidence type="ECO:0000256" key="13">
    <source>
        <dbReference type="ARBA" id="ARBA00023136"/>
    </source>
</evidence>
<dbReference type="GO" id="GO:0008120">
    <property type="term" value="F:ceramide glucosyltransferase activity"/>
    <property type="evidence" value="ECO:0007669"/>
    <property type="project" value="UniProtKB-EC"/>
</dbReference>
<dbReference type="EC" id="2.4.1.80" evidence="5"/>
<feature type="transmembrane region" description="Helical" evidence="16">
    <location>
        <begin position="6"/>
        <end position="29"/>
    </location>
</feature>
<keyword evidence="9 16" id="KW-0812">Transmembrane</keyword>
<evidence type="ECO:0000256" key="12">
    <source>
        <dbReference type="ARBA" id="ARBA00023098"/>
    </source>
</evidence>
<dbReference type="Proteomes" id="UP000183832">
    <property type="component" value="Unassembled WGS sequence"/>
</dbReference>
<evidence type="ECO:0000256" key="5">
    <source>
        <dbReference type="ARBA" id="ARBA00012699"/>
    </source>
</evidence>
<comment type="similarity">
    <text evidence="4">Belongs to the glycosyltransferase 2 family.</text>
</comment>
<comment type="subcellular location">
    <subcellularLocation>
        <location evidence="1">Golgi apparatus membrane</location>
        <topology evidence="1">Multi-pass membrane protein</topology>
    </subcellularLocation>
</comment>
<evidence type="ECO:0000313" key="17">
    <source>
        <dbReference type="EMBL" id="CRL08446.1"/>
    </source>
</evidence>
<evidence type="ECO:0000256" key="9">
    <source>
        <dbReference type="ARBA" id="ARBA00022692"/>
    </source>
</evidence>
<comment type="pathway">
    <text evidence="3">Sphingolipid metabolism.</text>
</comment>
<evidence type="ECO:0000256" key="16">
    <source>
        <dbReference type="SAM" id="Phobius"/>
    </source>
</evidence>
<feature type="transmembrane region" description="Helical" evidence="16">
    <location>
        <begin position="318"/>
        <end position="336"/>
    </location>
</feature>
<dbReference type="InterPro" id="IPR025993">
    <property type="entry name" value="Ceramide_glucosylTrfase"/>
</dbReference>
<dbReference type="PANTHER" id="PTHR12726">
    <property type="entry name" value="CERAMIDE GLUCOSYLTRANSFERASE"/>
    <property type="match status" value="1"/>
</dbReference>
<dbReference type="PANTHER" id="PTHR12726:SF0">
    <property type="entry name" value="CERAMIDE GLUCOSYLTRANSFERASE"/>
    <property type="match status" value="1"/>
</dbReference>
<dbReference type="CDD" id="cd02520">
    <property type="entry name" value="Glucosylceramide_synthase"/>
    <property type="match status" value="1"/>
</dbReference>
<evidence type="ECO:0000256" key="3">
    <source>
        <dbReference type="ARBA" id="ARBA00004991"/>
    </source>
</evidence>
<evidence type="ECO:0000256" key="4">
    <source>
        <dbReference type="ARBA" id="ARBA00006739"/>
    </source>
</evidence>
<dbReference type="FunFam" id="3.90.550.10:FF:000041">
    <property type="entry name" value="UDP-glucose ceramide glucosyltransferase"/>
    <property type="match status" value="1"/>
</dbReference>
<dbReference type="STRING" id="568069.A0A1J1JA77"/>
<dbReference type="SUPFAM" id="SSF53448">
    <property type="entry name" value="Nucleotide-diphospho-sugar transferases"/>
    <property type="match status" value="1"/>
</dbReference>
<keyword evidence="6" id="KW-0444">Lipid biosynthesis</keyword>
<keyword evidence="7" id="KW-0328">Glycosyltransferase</keyword>
<evidence type="ECO:0000256" key="15">
    <source>
        <dbReference type="ARBA" id="ARBA00048104"/>
    </source>
</evidence>
<keyword evidence="18" id="KW-1185">Reference proteome</keyword>
<keyword evidence="12" id="KW-0443">Lipid metabolism</keyword>
<reference evidence="17 18" key="1">
    <citation type="submission" date="2015-04" db="EMBL/GenBank/DDBJ databases">
        <authorList>
            <person name="Syromyatnikov M.Y."/>
            <person name="Popov V.N."/>
        </authorList>
    </citation>
    <scope>NUCLEOTIDE SEQUENCE [LARGE SCALE GENOMIC DNA]</scope>
</reference>
<evidence type="ECO:0000256" key="10">
    <source>
        <dbReference type="ARBA" id="ARBA00022989"/>
    </source>
</evidence>
<organism evidence="17 18">
    <name type="scientific">Clunio marinus</name>
    <dbReference type="NCBI Taxonomy" id="568069"/>
    <lineage>
        <taxon>Eukaryota</taxon>
        <taxon>Metazoa</taxon>
        <taxon>Ecdysozoa</taxon>
        <taxon>Arthropoda</taxon>
        <taxon>Hexapoda</taxon>
        <taxon>Insecta</taxon>
        <taxon>Pterygota</taxon>
        <taxon>Neoptera</taxon>
        <taxon>Endopterygota</taxon>
        <taxon>Diptera</taxon>
        <taxon>Nematocera</taxon>
        <taxon>Chironomoidea</taxon>
        <taxon>Chironomidae</taxon>
        <taxon>Clunio</taxon>
    </lineage>
</organism>
<evidence type="ECO:0000256" key="11">
    <source>
        <dbReference type="ARBA" id="ARBA00023034"/>
    </source>
</evidence>
<comment type="pathway">
    <text evidence="2">Lipid metabolism; sphingolipid metabolism.</text>
</comment>
<keyword evidence="11" id="KW-0333">Golgi apparatus</keyword>
<dbReference type="GO" id="GO:0006679">
    <property type="term" value="P:glucosylceramide biosynthetic process"/>
    <property type="evidence" value="ECO:0007669"/>
    <property type="project" value="TreeGrafter"/>
</dbReference>
<dbReference type="EMBL" id="CVRI01000075">
    <property type="protein sequence ID" value="CRL08446.1"/>
    <property type="molecule type" value="Genomic_DNA"/>
</dbReference>
<evidence type="ECO:0000256" key="7">
    <source>
        <dbReference type="ARBA" id="ARBA00022676"/>
    </source>
</evidence>
<dbReference type="Pfam" id="PF13506">
    <property type="entry name" value="Glyco_transf_21"/>
    <property type="match status" value="1"/>
</dbReference>
<keyword evidence="8" id="KW-0808">Transferase</keyword>
<evidence type="ECO:0000256" key="6">
    <source>
        <dbReference type="ARBA" id="ARBA00022516"/>
    </source>
</evidence>
<evidence type="ECO:0000313" key="18">
    <source>
        <dbReference type="Proteomes" id="UP000183832"/>
    </source>
</evidence>
<evidence type="ECO:0000256" key="14">
    <source>
        <dbReference type="ARBA" id="ARBA00047869"/>
    </source>
</evidence>
<dbReference type="UniPathway" id="UPA00222"/>
<dbReference type="Gene3D" id="3.90.550.10">
    <property type="entry name" value="Spore Coat Polysaccharide Biosynthesis Protein SpsA, Chain A"/>
    <property type="match status" value="1"/>
</dbReference>
<proteinExistence type="inferred from homology"/>
<sequence>MSFSIYIYGFAIALFIFYCGNLLLHLLGITYGKIKLHKKPCLLPRESPLPSVSILKPLMGVDPNLSQNLETFFTMQYPSYELLFCIEDKEDPAVVVVQHLMDKYPKIVANLYLGGSDVGVNPKINNMNPAYENAKYELVMISDSGIRMKEDTLLDMVQHMKEGIGLVHQMPFTCDREGFAATFEKIYFGTYQSRMYLTADLFGAICHTGMSSLIRREVLDNVGGLKEFGRYLAEDFFLAKAVTEAGWKSTISSQPAWQNSGVCDVTNFQLRLTRWAKLRVAMVPHLIILEPLSECMVLGCLASWAVNVLFQWDALPFYLVHILVWFLSDWIMLSVVQNGPLPFNKFNFVVGWLFREFTGPYLFLNALFNPAIRWRERTFKLYWGGVAYELKQRIKS</sequence>
<protein>
    <recommendedName>
        <fullName evidence="5">ceramide glucosyltransferase</fullName>
        <ecNumber evidence="5">2.4.1.80</ecNumber>
    </recommendedName>
</protein>
<dbReference type="OrthoDB" id="1483400at2759"/>
<accession>A0A1J1JA77</accession>
<evidence type="ECO:0000256" key="2">
    <source>
        <dbReference type="ARBA" id="ARBA00004760"/>
    </source>
</evidence>